<accession>A0ABS5KXB0</accession>
<dbReference type="InterPro" id="IPR015422">
    <property type="entry name" value="PyrdxlP-dep_Trfase_small"/>
</dbReference>
<keyword evidence="2" id="KW-0663">Pyridoxal phosphate</keyword>
<dbReference type="Proteomes" id="UP000730482">
    <property type="component" value="Unassembled WGS sequence"/>
</dbReference>
<dbReference type="EMBL" id="JAAFYZ010000112">
    <property type="protein sequence ID" value="MBS2550706.1"/>
    <property type="molecule type" value="Genomic_DNA"/>
</dbReference>
<organism evidence="3 4">
    <name type="scientific">Catenulispora pinistramenti</name>
    <dbReference type="NCBI Taxonomy" id="2705254"/>
    <lineage>
        <taxon>Bacteria</taxon>
        <taxon>Bacillati</taxon>
        <taxon>Actinomycetota</taxon>
        <taxon>Actinomycetes</taxon>
        <taxon>Catenulisporales</taxon>
        <taxon>Catenulisporaceae</taxon>
        <taxon>Catenulispora</taxon>
    </lineage>
</organism>
<dbReference type="GO" id="GO:0008483">
    <property type="term" value="F:transaminase activity"/>
    <property type="evidence" value="ECO:0007669"/>
    <property type="project" value="UniProtKB-KW"/>
</dbReference>
<dbReference type="PIRSF" id="PIRSF000390">
    <property type="entry name" value="PLP_StrS"/>
    <property type="match status" value="1"/>
</dbReference>
<proteinExistence type="inferred from homology"/>
<dbReference type="SUPFAM" id="SSF53383">
    <property type="entry name" value="PLP-dependent transferases"/>
    <property type="match status" value="1"/>
</dbReference>
<sequence>MGKRLSSVLRRCAVTAVPAARIVFDADDRAAVAAAVAESLATGALTLGPQTERFETAFAAAHRAQHAIAVATGTAALEIALRVVGVANHDVVLPSNTFYATAAAVVHAGGRPVFADVAADTFALSVQTIEAVLTPSTKAVVLVHVGGLITPEVDAIRALCDRRGVALVEDAAHAHGCSLDGRMAGTFGLAGAFSFYPTKVTTSAEGGMILTADTQVRDEARIYRDQGKGAFTANHHVRDGASWRLSELNAAAGAVHVQHLAEFVKHRRTVAARYTRALAGLDALTTLAEPPGAVSNYYKYIVLLPEGADRARFKAEVADRFAVRLSGEVYDLPLHQQPVLMKYANGALPVAEDVCARHVCLPVHSDMRDEEVDQVLTAVTTVSREMFG</sequence>
<keyword evidence="3" id="KW-0808">Transferase</keyword>
<keyword evidence="3" id="KW-0032">Aminotransferase</keyword>
<evidence type="ECO:0000256" key="2">
    <source>
        <dbReference type="RuleBase" id="RU004508"/>
    </source>
</evidence>
<evidence type="ECO:0000256" key="1">
    <source>
        <dbReference type="ARBA" id="ARBA00001933"/>
    </source>
</evidence>
<dbReference type="InterPro" id="IPR000653">
    <property type="entry name" value="DegT/StrS_aminotransferase"/>
</dbReference>
<protein>
    <submittedName>
        <fullName evidence="3">DegT/DnrJ/EryC1/StrS aminotransferase family protein</fullName>
    </submittedName>
</protein>
<evidence type="ECO:0000313" key="3">
    <source>
        <dbReference type="EMBL" id="MBS2550706.1"/>
    </source>
</evidence>
<dbReference type="InterPro" id="IPR015421">
    <property type="entry name" value="PyrdxlP-dep_Trfase_major"/>
</dbReference>
<dbReference type="PANTHER" id="PTHR30244:SF34">
    <property type="entry name" value="DTDP-4-AMINO-4,6-DIDEOXYGALACTOSE TRANSAMINASE"/>
    <property type="match status" value="1"/>
</dbReference>
<dbReference type="PANTHER" id="PTHR30244">
    <property type="entry name" value="TRANSAMINASE"/>
    <property type="match status" value="1"/>
</dbReference>
<comment type="caution">
    <text evidence="3">The sequence shown here is derived from an EMBL/GenBank/DDBJ whole genome shotgun (WGS) entry which is preliminary data.</text>
</comment>
<dbReference type="Gene3D" id="3.40.640.10">
    <property type="entry name" value="Type I PLP-dependent aspartate aminotransferase-like (Major domain)"/>
    <property type="match status" value="1"/>
</dbReference>
<keyword evidence="4" id="KW-1185">Reference proteome</keyword>
<evidence type="ECO:0000313" key="4">
    <source>
        <dbReference type="Proteomes" id="UP000730482"/>
    </source>
</evidence>
<dbReference type="InterPro" id="IPR015424">
    <property type="entry name" value="PyrdxlP-dep_Trfase"/>
</dbReference>
<comment type="cofactor">
    <cofactor evidence="1">
        <name>pyridoxal 5'-phosphate</name>
        <dbReference type="ChEBI" id="CHEBI:597326"/>
    </cofactor>
</comment>
<reference evidence="3 4" key="1">
    <citation type="submission" date="2020-02" db="EMBL/GenBank/DDBJ databases">
        <title>Acidophilic actinobacteria isolated from forest soil.</title>
        <authorList>
            <person name="Golinska P."/>
        </authorList>
    </citation>
    <scope>NUCLEOTIDE SEQUENCE [LARGE SCALE GENOMIC DNA]</scope>
    <source>
        <strain evidence="3 4">NL8</strain>
    </source>
</reference>
<gene>
    <name evidence="3" type="ORF">KGQ19_27925</name>
</gene>
<name>A0ABS5KXB0_9ACTN</name>
<dbReference type="Pfam" id="PF01041">
    <property type="entry name" value="DegT_DnrJ_EryC1"/>
    <property type="match status" value="1"/>
</dbReference>
<dbReference type="CDD" id="cd00616">
    <property type="entry name" value="AHBA_syn"/>
    <property type="match status" value="1"/>
</dbReference>
<dbReference type="Gene3D" id="3.90.1150.10">
    <property type="entry name" value="Aspartate Aminotransferase, domain 1"/>
    <property type="match status" value="1"/>
</dbReference>
<comment type="similarity">
    <text evidence="2">Belongs to the DegT/DnrJ/EryC1 family.</text>
</comment>